<reference evidence="2 3" key="1">
    <citation type="submission" date="2020-07" db="EMBL/GenBank/DDBJ databases">
        <title>Sequencing the genomes of 1000 actinobacteria strains.</title>
        <authorList>
            <person name="Klenk H.-P."/>
        </authorList>
    </citation>
    <scope>NUCLEOTIDE SEQUENCE [LARGE SCALE GENOMIC DNA]</scope>
    <source>
        <strain evidence="2 3">DSM 22185</strain>
    </source>
</reference>
<dbReference type="EMBL" id="JACCBH010000001">
    <property type="protein sequence ID" value="NYD55436.1"/>
    <property type="molecule type" value="Genomic_DNA"/>
</dbReference>
<gene>
    <name evidence="2" type="ORF">BKA02_002491</name>
</gene>
<evidence type="ECO:0008006" key="4">
    <source>
        <dbReference type="Google" id="ProtNLM"/>
    </source>
</evidence>
<feature type="transmembrane region" description="Helical" evidence="1">
    <location>
        <begin position="146"/>
        <end position="166"/>
    </location>
</feature>
<feature type="transmembrane region" description="Helical" evidence="1">
    <location>
        <begin position="118"/>
        <end position="139"/>
    </location>
</feature>
<feature type="transmembrane region" description="Helical" evidence="1">
    <location>
        <begin position="89"/>
        <end position="112"/>
    </location>
</feature>
<sequence length="232" mass="25078">MKSRSDVVMRAWYLVVIAVVLAGFVLQFYLLFTGGADANSGESGSDIPLGVRFVRLFSFFTVASNLLVMIASASLVVRRPPQGLLWRALRLSTLLSIAVTGTIFSLILAPDIELRGEAVIATTLFHNISPALFVIGWLLWGPRRQWMVRAALLAFIWPLAWLAYTFTRGAITGWYPYPFLDVGQHGIGAVLLSSLAVLAYAVLLTAAVLVVDRFVPAIGTSDALLPGPSGDA</sequence>
<keyword evidence="1" id="KW-0812">Transmembrane</keyword>
<organism evidence="2 3">
    <name type="scientific">Microbacterium pseudoresistens</name>
    <dbReference type="NCBI Taxonomy" id="640634"/>
    <lineage>
        <taxon>Bacteria</taxon>
        <taxon>Bacillati</taxon>
        <taxon>Actinomycetota</taxon>
        <taxon>Actinomycetes</taxon>
        <taxon>Micrococcales</taxon>
        <taxon>Microbacteriaceae</taxon>
        <taxon>Microbacterium</taxon>
    </lineage>
</organism>
<evidence type="ECO:0000313" key="3">
    <source>
        <dbReference type="Proteomes" id="UP000552045"/>
    </source>
</evidence>
<feature type="transmembrane region" description="Helical" evidence="1">
    <location>
        <begin position="12"/>
        <end position="32"/>
    </location>
</feature>
<dbReference type="InterPro" id="IPR049713">
    <property type="entry name" value="Pr6Pr-like"/>
</dbReference>
<protein>
    <recommendedName>
        <fullName evidence="4">F420-dependent oxidoreductase</fullName>
    </recommendedName>
</protein>
<keyword evidence="3" id="KW-1185">Reference proteome</keyword>
<evidence type="ECO:0000313" key="2">
    <source>
        <dbReference type="EMBL" id="NYD55436.1"/>
    </source>
</evidence>
<dbReference type="Proteomes" id="UP000552045">
    <property type="component" value="Unassembled WGS sequence"/>
</dbReference>
<dbReference type="AlphaFoldDB" id="A0A7Y9EX81"/>
<keyword evidence="1" id="KW-0472">Membrane</keyword>
<keyword evidence="1" id="KW-1133">Transmembrane helix</keyword>
<feature type="transmembrane region" description="Helical" evidence="1">
    <location>
        <begin position="52"/>
        <end position="77"/>
    </location>
</feature>
<name>A0A7Y9EX81_9MICO</name>
<proteinExistence type="predicted"/>
<feature type="transmembrane region" description="Helical" evidence="1">
    <location>
        <begin position="186"/>
        <end position="211"/>
    </location>
</feature>
<dbReference type="NCBIfam" id="NF038065">
    <property type="entry name" value="Pr6Pr"/>
    <property type="match status" value="1"/>
</dbReference>
<evidence type="ECO:0000256" key="1">
    <source>
        <dbReference type="SAM" id="Phobius"/>
    </source>
</evidence>
<dbReference type="RefSeq" id="WP_179434507.1">
    <property type="nucleotide sequence ID" value="NZ_BAABLC010000004.1"/>
</dbReference>
<comment type="caution">
    <text evidence="2">The sequence shown here is derived from an EMBL/GenBank/DDBJ whole genome shotgun (WGS) entry which is preliminary data.</text>
</comment>
<accession>A0A7Y9EX81</accession>